<protein>
    <submittedName>
        <fullName evidence="3">Carbon monoxide dehydrogenase subunit G</fullName>
    </submittedName>
</protein>
<dbReference type="AlphaFoldDB" id="A0A4R6K4R9"/>
<organism evidence="3 4">
    <name type="scientific">Paractinoplanes brasiliensis</name>
    <dbReference type="NCBI Taxonomy" id="52695"/>
    <lineage>
        <taxon>Bacteria</taxon>
        <taxon>Bacillati</taxon>
        <taxon>Actinomycetota</taxon>
        <taxon>Actinomycetes</taxon>
        <taxon>Micromonosporales</taxon>
        <taxon>Micromonosporaceae</taxon>
        <taxon>Paractinoplanes</taxon>
    </lineage>
</organism>
<dbReference type="SUPFAM" id="SSF55961">
    <property type="entry name" value="Bet v1-like"/>
    <property type="match status" value="1"/>
</dbReference>
<dbReference type="EMBL" id="SNWR01000001">
    <property type="protein sequence ID" value="TDO42215.1"/>
    <property type="molecule type" value="Genomic_DNA"/>
</dbReference>
<dbReference type="Gene3D" id="3.30.530.20">
    <property type="match status" value="1"/>
</dbReference>
<dbReference type="OrthoDB" id="9808623at2"/>
<evidence type="ECO:0000313" key="3">
    <source>
        <dbReference type="EMBL" id="TDO42215.1"/>
    </source>
</evidence>
<keyword evidence="4" id="KW-1185">Reference proteome</keyword>
<feature type="compositionally biased region" description="Low complexity" evidence="1">
    <location>
        <begin position="184"/>
        <end position="193"/>
    </location>
</feature>
<dbReference type="InterPro" id="IPR010419">
    <property type="entry name" value="CO_DH_gsu"/>
</dbReference>
<accession>A0A4R6K4R9</accession>
<sequence>MRITNEFTVHTPIDHAWQVLTDLEGVAPCLPGAQLTGVDGGVYRGKVKVKVGPVVSDFTGTARFTEKDDTAYRAVIDAKGRDARAGGNASALVTASLTPAGDSTLVSVDTDLRISGKLAQFGSGMIKEISGKLLAQFVTNLEAKLASDDAPTGAGTVPAVPSPAATDTAPETAAAPAPGPPAATPGAETPSPANLTADLIPADPGAAEPATPAVAGTEPLAASTVDATGTAEPELTNYASTSSAVATDSTPSSDFPVNGSQAAPNPRPSTAPAAVADEPEPLDLLAVAGGSIYKRAIPAAVGVAMVVGVIVWFIARG</sequence>
<name>A0A4R6K4R9_9ACTN</name>
<feature type="region of interest" description="Disordered" evidence="1">
    <location>
        <begin position="240"/>
        <end position="276"/>
    </location>
</feature>
<keyword evidence="2" id="KW-1133">Transmembrane helix</keyword>
<evidence type="ECO:0000313" key="4">
    <source>
        <dbReference type="Proteomes" id="UP000294901"/>
    </source>
</evidence>
<feature type="region of interest" description="Disordered" evidence="1">
    <location>
        <begin position="148"/>
        <end position="212"/>
    </location>
</feature>
<comment type="caution">
    <text evidence="3">The sequence shown here is derived from an EMBL/GenBank/DDBJ whole genome shotgun (WGS) entry which is preliminary data.</text>
</comment>
<gene>
    <name evidence="3" type="ORF">C8E87_5981</name>
</gene>
<dbReference type="InterPro" id="IPR023393">
    <property type="entry name" value="START-like_dom_sf"/>
</dbReference>
<dbReference type="Pfam" id="PF06240">
    <property type="entry name" value="COXG"/>
    <property type="match status" value="1"/>
</dbReference>
<dbReference type="CDD" id="cd07823">
    <property type="entry name" value="SRPBCC_5"/>
    <property type="match status" value="1"/>
</dbReference>
<dbReference type="RefSeq" id="WP_133876134.1">
    <property type="nucleotide sequence ID" value="NZ_BOMD01000095.1"/>
</dbReference>
<feature type="compositionally biased region" description="Low complexity" evidence="1">
    <location>
        <begin position="162"/>
        <end position="176"/>
    </location>
</feature>
<proteinExistence type="predicted"/>
<feature type="transmembrane region" description="Helical" evidence="2">
    <location>
        <begin position="296"/>
        <end position="315"/>
    </location>
</feature>
<dbReference type="Proteomes" id="UP000294901">
    <property type="component" value="Unassembled WGS sequence"/>
</dbReference>
<keyword evidence="2" id="KW-0472">Membrane</keyword>
<reference evidence="3 4" key="1">
    <citation type="submission" date="2019-03" db="EMBL/GenBank/DDBJ databases">
        <title>Sequencing the genomes of 1000 actinobacteria strains.</title>
        <authorList>
            <person name="Klenk H.-P."/>
        </authorList>
    </citation>
    <scope>NUCLEOTIDE SEQUENCE [LARGE SCALE GENOMIC DNA]</scope>
    <source>
        <strain evidence="3 4">DSM 43805</strain>
    </source>
</reference>
<dbReference type="PANTHER" id="PTHR38588">
    <property type="entry name" value="BLL0334 PROTEIN"/>
    <property type="match status" value="1"/>
</dbReference>
<dbReference type="PANTHER" id="PTHR38588:SF1">
    <property type="entry name" value="BLL0334 PROTEIN"/>
    <property type="match status" value="1"/>
</dbReference>
<keyword evidence="2" id="KW-0812">Transmembrane</keyword>
<feature type="compositionally biased region" description="Low complexity" evidence="1">
    <location>
        <begin position="240"/>
        <end position="253"/>
    </location>
</feature>
<evidence type="ECO:0000256" key="1">
    <source>
        <dbReference type="SAM" id="MobiDB-lite"/>
    </source>
</evidence>
<evidence type="ECO:0000256" key="2">
    <source>
        <dbReference type="SAM" id="Phobius"/>
    </source>
</evidence>